<gene>
    <name evidence="1" type="ORF">SHM7688_00029</name>
</gene>
<dbReference type="EMBL" id="CYPW01000001">
    <property type="protein sequence ID" value="CUH50602.1"/>
    <property type="molecule type" value="Genomic_DNA"/>
</dbReference>
<proteinExistence type="predicted"/>
<evidence type="ECO:0000313" key="1">
    <source>
        <dbReference type="EMBL" id="CUH50602.1"/>
    </source>
</evidence>
<reference evidence="1 2" key="1">
    <citation type="submission" date="2015-09" db="EMBL/GenBank/DDBJ databases">
        <authorList>
            <consortium name="Swine Surveillance"/>
        </authorList>
    </citation>
    <scope>NUCLEOTIDE SEQUENCE [LARGE SCALE GENOMIC DNA]</scope>
    <source>
        <strain evidence="1 2">CECT 7688</strain>
    </source>
</reference>
<dbReference type="AlphaFoldDB" id="A0A0P1EJU3"/>
<dbReference type="Proteomes" id="UP000054823">
    <property type="component" value="Unassembled WGS sequence"/>
</dbReference>
<organism evidence="1 2">
    <name type="scientific">Shimia marina</name>
    <dbReference type="NCBI Taxonomy" id="321267"/>
    <lineage>
        <taxon>Bacteria</taxon>
        <taxon>Pseudomonadati</taxon>
        <taxon>Pseudomonadota</taxon>
        <taxon>Alphaproteobacteria</taxon>
        <taxon>Rhodobacterales</taxon>
        <taxon>Roseobacteraceae</taxon>
    </lineage>
</organism>
<evidence type="ECO:0000313" key="2">
    <source>
        <dbReference type="Proteomes" id="UP000054823"/>
    </source>
</evidence>
<dbReference type="RefSeq" id="WP_058237998.1">
    <property type="nucleotide sequence ID" value="NZ_CYPW01000001.1"/>
</dbReference>
<dbReference type="STRING" id="321267.SHM7688_00029"/>
<protein>
    <recommendedName>
        <fullName evidence="3">Phosphoadenosine phosphosulfate reductase</fullName>
    </recommendedName>
</protein>
<sequence length="314" mass="35501">MQDSPNGFETPMLGLTKVAWLQQLEQVAQNHGGFEALGTRHWASFVEDKPVLLVTFETIETIQKRGDTGQPLGWELVRELGWSHLSLVSDGETWFRDPAVYAYFDRLADDGFFDEFEEVVFYGAGSCGYAAAAFSIASPDAQVIALQPQATLSPRLTPWDRRFSHSRKVSFEGRYGFAPEMASAADRCFVIYDPKVDHDAMHATLFLRENTVLLPTPYLGDEIEKDLLEMQILFRILVKAGAGTLSRRAFYKLYRARRGHSPYLNRLLDAVNRKKRPFVSALLCANVARRLREPRFLRHLNGLVQAADQGRLAS</sequence>
<accession>A0A0P1EJU3</accession>
<evidence type="ECO:0008006" key="3">
    <source>
        <dbReference type="Google" id="ProtNLM"/>
    </source>
</evidence>
<name>A0A0P1EJU3_9RHOB</name>
<dbReference type="OrthoDB" id="7840273at2"/>
<keyword evidence="2" id="KW-1185">Reference proteome</keyword>